<dbReference type="AlphaFoldDB" id="A0A3T7MRH5"/>
<dbReference type="GO" id="GO:0004803">
    <property type="term" value="F:transposase activity"/>
    <property type="evidence" value="ECO:0007669"/>
    <property type="project" value="InterPro"/>
</dbReference>
<evidence type="ECO:0000313" key="2">
    <source>
        <dbReference type="EMBL" id="EDB1764981.1"/>
    </source>
</evidence>
<reference evidence="2" key="1">
    <citation type="submission" date="2019-10" db="EMBL/GenBank/DDBJ databases">
        <authorList>
            <person name="Ashton P.M."/>
            <person name="Dallman T."/>
            <person name="Nair S."/>
            <person name="De Pinna E."/>
            <person name="Peters T."/>
            <person name="Grant K."/>
        </authorList>
    </citation>
    <scope>NUCLEOTIDE SEQUENCE</scope>
    <source>
        <strain evidence="2">806281</strain>
    </source>
</reference>
<protein>
    <submittedName>
        <fullName evidence="2">Tn3 family transposase</fullName>
    </submittedName>
</protein>
<dbReference type="GO" id="GO:0006313">
    <property type="term" value="P:DNA transposition"/>
    <property type="evidence" value="ECO:0007669"/>
    <property type="project" value="InterPro"/>
</dbReference>
<evidence type="ECO:0000313" key="3">
    <source>
        <dbReference type="EMBL" id="EDB1765329.1"/>
    </source>
</evidence>
<dbReference type="Pfam" id="PF01526">
    <property type="entry name" value="DDE_Tnp_Tn3"/>
    <property type="match status" value="1"/>
</dbReference>
<name>A0A3T7MRH5_SALET</name>
<comment type="caution">
    <text evidence="2">The sequence shown here is derived from an EMBL/GenBank/DDBJ whole genome shotgun (WGS) entry which is preliminary data.</text>
</comment>
<dbReference type="EMBL" id="AALMOY010000063">
    <property type="protein sequence ID" value="EDB1765329.1"/>
    <property type="molecule type" value="Genomic_DNA"/>
</dbReference>
<gene>
    <name evidence="2" type="ORF">F9P04_21815</name>
    <name evidence="3" type="ORF">F9P04_23675</name>
</gene>
<accession>A0A3T7MRH5</accession>
<dbReference type="EMBL" id="AALMOY010000028">
    <property type="protein sequence ID" value="EDB1764981.1"/>
    <property type="molecule type" value="Genomic_DNA"/>
</dbReference>
<evidence type="ECO:0000259" key="1">
    <source>
        <dbReference type="Pfam" id="PF01526"/>
    </source>
</evidence>
<proteinExistence type="predicted"/>
<sequence length="90" mass="10170">MIRTCPTQTRLLKRSFSELFIYASQTNDCDAIPTAALVDCQPIDHAFALEHPVANQKRDGKLLSPDLLAHVSPLGWEHINLTGEYRWPKP</sequence>
<feature type="domain" description="Tn3 transposase DDE" evidence="1">
    <location>
        <begin position="49"/>
        <end position="85"/>
    </location>
</feature>
<organism evidence="2">
    <name type="scientific">Salmonella enterica I</name>
    <dbReference type="NCBI Taxonomy" id="59201"/>
    <lineage>
        <taxon>Bacteria</taxon>
        <taxon>Pseudomonadati</taxon>
        <taxon>Pseudomonadota</taxon>
        <taxon>Gammaproteobacteria</taxon>
        <taxon>Enterobacterales</taxon>
        <taxon>Enterobacteriaceae</taxon>
        <taxon>Salmonella</taxon>
    </lineage>
</organism>
<dbReference type="InterPro" id="IPR002513">
    <property type="entry name" value="Tn3_Tnp_DDE_dom"/>
</dbReference>